<dbReference type="Pfam" id="PF04616">
    <property type="entry name" value="Glyco_hydro_43"/>
    <property type="match status" value="1"/>
</dbReference>
<dbReference type="Proteomes" id="UP000526083">
    <property type="component" value="Unassembled WGS sequence"/>
</dbReference>
<dbReference type="SUPFAM" id="SSF75005">
    <property type="entry name" value="Arabinanase/levansucrase/invertase"/>
    <property type="match status" value="1"/>
</dbReference>
<accession>A0A7W3PMS0</accession>
<evidence type="ECO:0000256" key="3">
    <source>
        <dbReference type="ARBA" id="ARBA00023295"/>
    </source>
</evidence>
<comment type="caution">
    <text evidence="6">The sequence shown here is derived from an EMBL/GenBank/DDBJ whole genome shotgun (WGS) entry which is preliminary data.</text>
</comment>
<feature type="region of interest" description="Disordered" evidence="5">
    <location>
        <begin position="1"/>
        <end position="23"/>
    </location>
</feature>
<proteinExistence type="inferred from homology"/>
<dbReference type="GO" id="GO:0005975">
    <property type="term" value="P:carbohydrate metabolic process"/>
    <property type="evidence" value="ECO:0007669"/>
    <property type="project" value="InterPro"/>
</dbReference>
<evidence type="ECO:0000313" key="7">
    <source>
        <dbReference type="Proteomes" id="UP000526083"/>
    </source>
</evidence>
<dbReference type="AlphaFoldDB" id="A0A7W3PMS0"/>
<dbReference type="GO" id="GO:0004553">
    <property type="term" value="F:hydrolase activity, hydrolyzing O-glycosyl compounds"/>
    <property type="evidence" value="ECO:0007669"/>
    <property type="project" value="InterPro"/>
</dbReference>
<dbReference type="InterPro" id="IPR006710">
    <property type="entry name" value="Glyco_hydro_43"/>
</dbReference>
<dbReference type="InterPro" id="IPR023296">
    <property type="entry name" value="Glyco_hydro_beta-prop_sf"/>
</dbReference>
<name>A0A7W3PMS0_9MICO</name>
<comment type="similarity">
    <text evidence="1 4">Belongs to the glycosyl hydrolase 43 family.</text>
</comment>
<keyword evidence="3 4" id="KW-0326">Glycosidase</keyword>
<dbReference type="RefSeq" id="WP_310734886.1">
    <property type="nucleotide sequence ID" value="NZ_JAAOZB010000001.1"/>
</dbReference>
<evidence type="ECO:0008006" key="8">
    <source>
        <dbReference type="Google" id="ProtNLM"/>
    </source>
</evidence>
<dbReference type="Gene3D" id="2.115.10.20">
    <property type="entry name" value="Glycosyl hydrolase domain, family 43"/>
    <property type="match status" value="1"/>
</dbReference>
<keyword evidence="2 4" id="KW-0378">Hydrolase</keyword>
<keyword evidence="7" id="KW-1185">Reference proteome</keyword>
<dbReference type="EMBL" id="JACGWY010000005">
    <property type="protein sequence ID" value="MBA8817242.1"/>
    <property type="molecule type" value="Genomic_DNA"/>
</dbReference>
<organism evidence="6 7">
    <name type="scientific">Microbacterium halimionae</name>
    <dbReference type="NCBI Taxonomy" id="1526413"/>
    <lineage>
        <taxon>Bacteria</taxon>
        <taxon>Bacillati</taxon>
        <taxon>Actinomycetota</taxon>
        <taxon>Actinomycetes</taxon>
        <taxon>Micrococcales</taxon>
        <taxon>Microbacteriaceae</taxon>
        <taxon>Microbacterium</taxon>
    </lineage>
</organism>
<evidence type="ECO:0000256" key="5">
    <source>
        <dbReference type="SAM" id="MobiDB-lite"/>
    </source>
</evidence>
<protein>
    <recommendedName>
        <fullName evidence="8">Glycosyl hydrolases family 43</fullName>
    </recommendedName>
</protein>
<evidence type="ECO:0000256" key="4">
    <source>
        <dbReference type="RuleBase" id="RU361187"/>
    </source>
</evidence>
<reference evidence="6 7" key="1">
    <citation type="submission" date="2020-07" db="EMBL/GenBank/DDBJ databases">
        <title>Sequencing the genomes of 1000 actinobacteria strains.</title>
        <authorList>
            <person name="Klenk H.-P."/>
        </authorList>
    </citation>
    <scope>NUCLEOTIDE SEQUENCE [LARGE SCALE GENOMIC DNA]</scope>
    <source>
        <strain evidence="6 7">DSM 27576</strain>
    </source>
</reference>
<sequence>MGDRPLTPREVYRDPVYDGATDPNVVHDGESWCMLYTQRRATHPDPGDGVAWVHGSRIGVARSADGVAWEYAGTLEPASGGLVLHTGPPPEAVDSTFWAPEVIHDGERWHMYATEIDGVPTQWAGHDRRIVEYVSDDLARWTRRGALKLASTAVIDAAVARCPDGLWRLWYKDEAADSVTKVAASADLDAWREEGVAIGGRAHEGPFVFHLGGWWWMLTDEWRGMAVYRSVNALTWTRQGGVDDVILGEADARRLLQVGRHGAVAVVDGNAWLYYFTHPWWDAAELADGAESVDARFSTIHRVQLVVTGDVLTETKSFPTGQE</sequence>
<gene>
    <name evidence="6" type="ORF">FHX48_002340</name>
</gene>
<evidence type="ECO:0000256" key="1">
    <source>
        <dbReference type="ARBA" id="ARBA00009865"/>
    </source>
</evidence>
<feature type="compositionally biased region" description="Basic and acidic residues" evidence="5">
    <location>
        <begin position="1"/>
        <end position="16"/>
    </location>
</feature>
<evidence type="ECO:0000256" key="2">
    <source>
        <dbReference type="ARBA" id="ARBA00022801"/>
    </source>
</evidence>
<evidence type="ECO:0000313" key="6">
    <source>
        <dbReference type="EMBL" id="MBA8817242.1"/>
    </source>
</evidence>